<evidence type="ECO:0000256" key="7">
    <source>
        <dbReference type="HAMAP-Rule" id="MF_00444"/>
    </source>
</evidence>
<dbReference type="Proteomes" id="UP001324287">
    <property type="component" value="Chromosome"/>
</dbReference>
<comment type="function">
    <text evidence="7">Cleaves peptides in various proteins in a process that requires ATP hydrolysis. Has a chymotrypsin-like activity. Plays a major role in the degradation of misfolded proteins.</text>
</comment>
<keyword evidence="11" id="KW-1185">Reference proteome</keyword>
<comment type="subcellular location">
    <subcellularLocation>
        <location evidence="7">Cytoplasm</location>
    </subcellularLocation>
</comment>
<evidence type="ECO:0000313" key="11">
    <source>
        <dbReference type="Proteomes" id="UP001324287"/>
    </source>
</evidence>
<organism evidence="10 11">
    <name type="scientific">Blastococcus brunescens</name>
    <dbReference type="NCBI Taxonomy" id="1564165"/>
    <lineage>
        <taxon>Bacteria</taxon>
        <taxon>Bacillati</taxon>
        <taxon>Actinomycetota</taxon>
        <taxon>Actinomycetes</taxon>
        <taxon>Geodermatophilales</taxon>
        <taxon>Geodermatophilaceae</taxon>
        <taxon>Blastococcus</taxon>
    </lineage>
</organism>
<evidence type="ECO:0000256" key="3">
    <source>
        <dbReference type="ARBA" id="ARBA00022670"/>
    </source>
</evidence>
<protein>
    <recommendedName>
        <fullName evidence="7 9">ATP-dependent Clp protease proteolytic subunit</fullName>
        <ecNumber evidence="7">3.4.21.92</ecNumber>
    </recommendedName>
    <alternativeName>
        <fullName evidence="7">Endopeptidase Clp</fullName>
    </alternativeName>
</protein>
<dbReference type="NCBIfam" id="NF009205">
    <property type="entry name" value="PRK12553.1"/>
    <property type="match status" value="1"/>
</dbReference>
<evidence type="ECO:0000256" key="2">
    <source>
        <dbReference type="ARBA" id="ARBA00022490"/>
    </source>
</evidence>
<accession>A0ABZ1B9Q4</accession>
<comment type="subunit">
    <text evidence="7">Fourteen ClpP subunits assemble into 2 heptameric rings which stack back to back to give a disk-like structure with a central cavity, resembling the structure of eukaryotic proteasomes.</text>
</comment>
<keyword evidence="2 7" id="KW-0963">Cytoplasm</keyword>
<proteinExistence type="inferred from homology"/>
<dbReference type="GO" id="GO:0006508">
    <property type="term" value="P:proteolysis"/>
    <property type="evidence" value="ECO:0007669"/>
    <property type="project" value="UniProtKB-KW"/>
</dbReference>
<dbReference type="NCBIfam" id="NF001368">
    <property type="entry name" value="PRK00277.1"/>
    <property type="match status" value="1"/>
</dbReference>
<dbReference type="PANTHER" id="PTHR10381">
    <property type="entry name" value="ATP-DEPENDENT CLP PROTEASE PROTEOLYTIC SUBUNIT"/>
    <property type="match status" value="1"/>
</dbReference>
<dbReference type="InterPro" id="IPR023562">
    <property type="entry name" value="ClpP/TepA"/>
</dbReference>
<dbReference type="Gene3D" id="3.90.226.10">
    <property type="entry name" value="2-enoyl-CoA Hydratase, Chain A, domain 1"/>
    <property type="match status" value="1"/>
</dbReference>
<dbReference type="RefSeq" id="WP_324278450.1">
    <property type="nucleotide sequence ID" value="NZ_CP141261.1"/>
</dbReference>
<comment type="similarity">
    <text evidence="1 7 9">Belongs to the peptidase S14 family.</text>
</comment>
<dbReference type="InterPro" id="IPR033135">
    <property type="entry name" value="ClpP_His_AS"/>
</dbReference>
<keyword evidence="3 7" id="KW-0645">Protease</keyword>
<dbReference type="PANTHER" id="PTHR10381:SF70">
    <property type="entry name" value="ATP-DEPENDENT CLP PROTEASE PROTEOLYTIC SUBUNIT"/>
    <property type="match status" value="1"/>
</dbReference>
<dbReference type="Pfam" id="PF00574">
    <property type="entry name" value="CLP_protease"/>
    <property type="match status" value="1"/>
</dbReference>
<dbReference type="EC" id="3.4.21.92" evidence="7"/>
<sequence length="207" mass="22584">MRENTRLLGESGSQGTLTDSIYERLLRERIIFLRSEVDDVVANQLAAQMLLLSADDPRRDIHLYINSPGGSVSAGMAVYDTMQFIDCDVATYGMGMAASMGQFLLTCGTPGKRFALPHTRIMMHQPSAGVGGTQSDIAIQAELFGRLKRELNELQAAHSGQSVARIEQDSDRDRWFTPDEARDYGLVDHVVANAAALPVRDDPGAGD</sequence>
<dbReference type="PRINTS" id="PR00127">
    <property type="entry name" value="CLPPROTEASEP"/>
</dbReference>
<dbReference type="InterPro" id="IPR029045">
    <property type="entry name" value="ClpP/crotonase-like_dom_sf"/>
</dbReference>
<name>A0ABZ1B9Q4_9ACTN</name>
<evidence type="ECO:0000256" key="1">
    <source>
        <dbReference type="ARBA" id="ARBA00007039"/>
    </source>
</evidence>
<dbReference type="SUPFAM" id="SSF52096">
    <property type="entry name" value="ClpP/crotonase"/>
    <property type="match status" value="1"/>
</dbReference>
<evidence type="ECO:0000256" key="9">
    <source>
        <dbReference type="RuleBase" id="RU003567"/>
    </source>
</evidence>
<feature type="active site" description="Nucleophile" evidence="7">
    <location>
        <position position="99"/>
    </location>
</feature>
<dbReference type="GO" id="GO:0008233">
    <property type="term" value="F:peptidase activity"/>
    <property type="evidence" value="ECO:0007669"/>
    <property type="project" value="UniProtKB-KW"/>
</dbReference>
<comment type="catalytic activity">
    <reaction evidence="6 7 8">
        <text>Hydrolysis of proteins to small peptides in the presence of ATP and magnesium. alpha-casein is the usual test substrate. In the absence of ATP, only oligopeptides shorter than five residues are hydrolyzed (such as succinyl-Leu-Tyr-|-NHMec, and Leu-Tyr-Leu-|-Tyr-Trp, in which cleavage of the -Tyr-|-Leu- and -Tyr-|-Trp bonds also occurs).</text>
        <dbReference type="EC" id="3.4.21.92"/>
    </reaction>
</comment>
<feature type="active site" evidence="7 8">
    <location>
        <position position="124"/>
    </location>
</feature>
<keyword evidence="5 7" id="KW-0720">Serine protease</keyword>
<evidence type="ECO:0000256" key="6">
    <source>
        <dbReference type="ARBA" id="ARBA00034021"/>
    </source>
</evidence>
<gene>
    <name evidence="7" type="primary">clpP</name>
    <name evidence="10" type="ORF">U6N30_24835</name>
</gene>
<evidence type="ECO:0000256" key="4">
    <source>
        <dbReference type="ARBA" id="ARBA00022801"/>
    </source>
</evidence>
<dbReference type="HAMAP" id="MF_00444">
    <property type="entry name" value="ClpP"/>
    <property type="match status" value="1"/>
</dbReference>
<dbReference type="CDD" id="cd07017">
    <property type="entry name" value="S14_ClpP_2"/>
    <property type="match status" value="1"/>
</dbReference>
<dbReference type="InterPro" id="IPR001907">
    <property type="entry name" value="ClpP"/>
</dbReference>
<evidence type="ECO:0000256" key="8">
    <source>
        <dbReference type="PROSITE-ProRule" id="PRU10086"/>
    </source>
</evidence>
<evidence type="ECO:0000313" key="10">
    <source>
        <dbReference type="EMBL" id="WRL67142.1"/>
    </source>
</evidence>
<reference evidence="10 11" key="1">
    <citation type="submission" date="2023-12" db="EMBL/GenBank/DDBJ databases">
        <title>Blastococcus brunescens sp. nov., an actonobacterium isolated from sandstone collected in sahara desert.</title>
        <authorList>
            <person name="Gtari M."/>
            <person name="Ghodhbane F."/>
        </authorList>
    </citation>
    <scope>NUCLEOTIDE SEQUENCE [LARGE SCALE GENOMIC DNA]</scope>
    <source>
        <strain evidence="10 11">BMG 8361</strain>
    </source>
</reference>
<evidence type="ECO:0000256" key="5">
    <source>
        <dbReference type="ARBA" id="ARBA00022825"/>
    </source>
</evidence>
<dbReference type="PROSITE" id="PS00382">
    <property type="entry name" value="CLP_PROTEASE_HIS"/>
    <property type="match status" value="1"/>
</dbReference>
<keyword evidence="4 7" id="KW-0378">Hydrolase</keyword>
<dbReference type="EMBL" id="CP141261">
    <property type="protein sequence ID" value="WRL67142.1"/>
    <property type="molecule type" value="Genomic_DNA"/>
</dbReference>